<name>A0A5B8SUR7_9GAMM</name>
<dbReference type="KEGG" id="paur:FGL86_13850"/>
<keyword evidence="3" id="KW-1185">Reference proteome</keyword>
<feature type="transmembrane region" description="Helical" evidence="1">
    <location>
        <begin position="250"/>
        <end position="272"/>
    </location>
</feature>
<feature type="transmembrane region" description="Helical" evidence="1">
    <location>
        <begin position="33"/>
        <end position="54"/>
    </location>
</feature>
<keyword evidence="1" id="KW-0812">Transmembrane</keyword>
<proteinExistence type="predicted"/>
<reference evidence="2 3" key="1">
    <citation type="submission" date="2019-06" db="EMBL/GenBank/DDBJ databases">
        <title>Genome analyses of bacteria isolated from kimchi.</title>
        <authorList>
            <person name="Lee S."/>
            <person name="Ahn S."/>
            <person name="Roh S."/>
        </authorList>
    </citation>
    <scope>NUCLEOTIDE SEQUENCE [LARGE SCALE GENOMIC DNA]</scope>
    <source>
        <strain evidence="2 3">CBA4606</strain>
    </source>
</reference>
<organism evidence="2 3">
    <name type="scientific">Pistricoccus aurantiacus</name>
    <dbReference type="NCBI Taxonomy" id="1883414"/>
    <lineage>
        <taxon>Bacteria</taxon>
        <taxon>Pseudomonadati</taxon>
        <taxon>Pseudomonadota</taxon>
        <taxon>Gammaproteobacteria</taxon>
        <taxon>Oceanospirillales</taxon>
        <taxon>Halomonadaceae</taxon>
        <taxon>Pistricoccus</taxon>
    </lineage>
</organism>
<dbReference type="AlphaFoldDB" id="A0A5B8SUR7"/>
<evidence type="ECO:0000313" key="3">
    <source>
        <dbReference type="Proteomes" id="UP000321272"/>
    </source>
</evidence>
<feature type="transmembrane region" description="Helical" evidence="1">
    <location>
        <begin position="150"/>
        <end position="173"/>
    </location>
</feature>
<keyword evidence="1" id="KW-0472">Membrane</keyword>
<gene>
    <name evidence="2" type="ORF">FGL86_13850</name>
</gene>
<evidence type="ECO:0000313" key="2">
    <source>
        <dbReference type="EMBL" id="QEA40054.1"/>
    </source>
</evidence>
<sequence length="373" mass="42731">MSDFWLDFPNFLVCITLVLMAHLRGVINFNVATVLFASSIVPFLLNDMLFPASYMPDQFRYWEVTKSLRELNFSVWDRTLSINFSSAVLALFPLPFMHTIVSLGFVNKFIYLFSVVGLVRARIASHSILLFLVLYPSLILYTSLSLRDTLVVVFMLLGFLMVIKNKFFLAFLFLSPLLVIKSQNVFIMLIFVSIYIFFGVGRQGLSASRFFFLLVGLGLMMIAIYPLAIDQINFYRIAMFAEDGGDPEKIEVISGFGDFLLNGITGALYFLIKPLPWEAENILQLVQSFENAVVGVFLLWLTKKAWELNREKTLFWILFLLGAFTIYGLVVFNYGTAARYRFPFLVVYVVCMAYDTGLVQHWQNVRKKSLLGQ</sequence>
<feature type="transmembrane region" description="Helical" evidence="1">
    <location>
        <begin position="100"/>
        <end position="119"/>
    </location>
</feature>
<evidence type="ECO:0000256" key="1">
    <source>
        <dbReference type="SAM" id="Phobius"/>
    </source>
</evidence>
<protein>
    <recommendedName>
        <fullName evidence="4">EpsG family protein</fullName>
    </recommendedName>
</protein>
<keyword evidence="1" id="KW-1133">Transmembrane helix</keyword>
<dbReference type="EMBL" id="CP042382">
    <property type="protein sequence ID" value="QEA40054.1"/>
    <property type="molecule type" value="Genomic_DNA"/>
</dbReference>
<feature type="transmembrane region" description="Helical" evidence="1">
    <location>
        <begin position="314"/>
        <end position="334"/>
    </location>
</feature>
<feature type="transmembrane region" description="Helical" evidence="1">
    <location>
        <begin position="284"/>
        <end position="302"/>
    </location>
</feature>
<feature type="transmembrane region" description="Helical" evidence="1">
    <location>
        <begin position="185"/>
        <end position="204"/>
    </location>
</feature>
<feature type="transmembrane region" description="Helical" evidence="1">
    <location>
        <begin position="340"/>
        <end position="359"/>
    </location>
</feature>
<evidence type="ECO:0008006" key="4">
    <source>
        <dbReference type="Google" id="ProtNLM"/>
    </source>
</evidence>
<dbReference type="RefSeq" id="WP_147185129.1">
    <property type="nucleotide sequence ID" value="NZ_CP042382.1"/>
</dbReference>
<feature type="transmembrane region" description="Helical" evidence="1">
    <location>
        <begin position="126"/>
        <end position="144"/>
    </location>
</feature>
<dbReference type="OrthoDB" id="9204514at2"/>
<feature type="transmembrane region" description="Helical" evidence="1">
    <location>
        <begin position="210"/>
        <end position="229"/>
    </location>
</feature>
<dbReference type="Proteomes" id="UP000321272">
    <property type="component" value="Chromosome"/>
</dbReference>
<feature type="transmembrane region" description="Helical" evidence="1">
    <location>
        <begin position="7"/>
        <end position="27"/>
    </location>
</feature>
<accession>A0A5B8SUR7</accession>